<dbReference type="AlphaFoldDB" id="A0AAN6RWK1"/>
<feature type="domain" description="Amine oxidase" evidence="1">
    <location>
        <begin position="63"/>
        <end position="524"/>
    </location>
</feature>
<name>A0AAN6RWK1_9PEZI</name>
<dbReference type="EMBL" id="MU855370">
    <property type="protein sequence ID" value="KAK3905133.1"/>
    <property type="molecule type" value="Genomic_DNA"/>
</dbReference>
<dbReference type="SUPFAM" id="SSF51905">
    <property type="entry name" value="FAD/NAD(P)-binding domain"/>
    <property type="match status" value="1"/>
</dbReference>
<dbReference type="InterPro" id="IPR050281">
    <property type="entry name" value="Flavin_monoamine_oxidase"/>
</dbReference>
<protein>
    <recommendedName>
        <fullName evidence="1">Amine oxidase domain-containing protein</fullName>
    </recommendedName>
</protein>
<dbReference type="Gene3D" id="3.50.50.60">
    <property type="entry name" value="FAD/NAD(P)-binding domain"/>
    <property type="match status" value="1"/>
</dbReference>
<evidence type="ECO:0000313" key="2">
    <source>
        <dbReference type="EMBL" id="KAK3905133.1"/>
    </source>
</evidence>
<dbReference type="PANTHER" id="PTHR10742">
    <property type="entry name" value="FLAVIN MONOAMINE OXIDASE"/>
    <property type="match status" value="1"/>
</dbReference>
<dbReference type="GO" id="GO:0006338">
    <property type="term" value="P:chromatin remodeling"/>
    <property type="evidence" value="ECO:0007669"/>
    <property type="project" value="TreeGrafter"/>
</dbReference>
<dbReference type="GO" id="GO:0016491">
    <property type="term" value="F:oxidoreductase activity"/>
    <property type="evidence" value="ECO:0007669"/>
    <property type="project" value="InterPro"/>
</dbReference>
<dbReference type="Proteomes" id="UP001303889">
    <property type="component" value="Unassembled WGS sequence"/>
</dbReference>
<dbReference type="PANTHER" id="PTHR10742:SF414">
    <property type="entry name" value="CONTAINING AMINE OXIDASE, PUTATIVE (AFU_ORTHOLOGUE AFUA_3G12150)-RELATED"/>
    <property type="match status" value="1"/>
</dbReference>
<gene>
    <name evidence="2" type="ORF">C8A05DRAFT_13024</name>
</gene>
<sequence length="553" mass="61607">MDAYSMSITSASRKKTSRIYQDLRTTRLHCVGARNLSIMDRILKLETLDPSRKPHVGIVGAGFAGLKCADVLLRNRFRVTILEARNRLGGRIYQERLPNGHLVDVGANWIHGTTDNPIMDLVRETKTAVGVWDNQTCVYDEDGTLLPAEEGEKYSTLMWNIIENAFEYSNKHGAEIDPQRSLGDFFQEQVVERIPRTQEGFERARRILLQMAELWGNFVGSPLSTQSLKFFWLEECIEGENLFCAGTYSKVLEKVAQPAIDGAAIHYQTRMAEIHGKSTGPNGTVRLRTTDDRVFEFDEVVVTCPLGWLKQNLQAFFPPLPDRIGEAIKSIGYGSLEKIYLSFPTAFWLTPSPITNRTVQGFCQWLAPRYAPSNPHRWLAEVVELGSLGDDTAHPTLLFYTYGAQSQHLTTTLRSLPTEKEKSTFLFAYFEPYYSLLPSYDPSSAACQPTAFLATDWSGDPLAGNGSYANFQTGLAEGDRDIEAMRGGVPAEGVWLAGEHTAPFVALGTVTGAYWSGEHVGRRIAQGWGREREKERVEVVMEGGGEVGVEVGV</sequence>
<evidence type="ECO:0000313" key="3">
    <source>
        <dbReference type="Proteomes" id="UP001303889"/>
    </source>
</evidence>
<dbReference type="InterPro" id="IPR002937">
    <property type="entry name" value="Amino_oxidase"/>
</dbReference>
<dbReference type="GO" id="GO:0003682">
    <property type="term" value="F:chromatin binding"/>
    <property type="evidence" value="ECO:0007669"/>
    <property type="project" value="TreeGrafter"/>
</dbReference>
<reference evidence="2" key="1">
    <citation type="journal article" date="2023" name="Mol. Phylogenet. Evol.">
        <title>Genome-scale phylogeny and comparative genomics of the fungal order Sordariales.</title>
        <authorList>
            <person name="Hensen N."/>
            <person name="Bonometti L."/>
            <person name="Westerberg I."/>
            <person name="Brannstrom I.O."/>
            <person name="Guillou S."/>
            <person name="Cros-Aarteil S."/>
            <person name="Calhoun S."/>
            <person name="Haridas S."/>
            <person name="Kuo A."/>
            <person name="Mondo S."/>
            <person name="Pangilinan J."/>
            <person name="Riley R."/>
            <person name="LaButti K."/>
            <person name="Andreopoulos B."/>
            <person name="Lipzen A."/>
            <person name="Chen C."/>
            <person name="Yan M."/>
            <person name="Daum C."/>
            <person name="Ng V."/>
            <person name="Clum A."/>
            <person name="Steindorff A."/>
            <person name="Ohm R.A."/>
            <person name="Martin F."/>
            <person name="Silar P."/>
            <person name="Natvig D.O."/>
            <person name="Lalanne C."/>
            <person name="Gautier V."/>
            <person name="Ament-Velasquez S.L."/>
            <person name="Kruys A."/>
            <person name="Hutchinson M.I."/>
            <person name="Powell A.J."/>
            <person name="Barry K."/>
            <person name="Miller A.N."/>
            <person name="Grigoriev I.V."/>
            <person name="Debuchy R."/>
            <person name="Gladieux P."/>
            <person name="Hiltunen Thoren M."/>
            <person name="Johannesson H."/>
        </authorList>
    </citation>
    <scope>NUCLEOTIDE SEQUENCE</scope>
    <source>
        <strain evidence="2">CBS 103.79</strain>
    </source>
</reference>
<accession>A0AAN6RWK1</accession>
<reference evidence="2" key="2">
    <citation type="submission" date="2023-05" db="EMBL/GenBank/DDBJ databases">
        <authorList>
            <consortium name="Lawrence Berkeley National Laboratory"/>
            <person name="Steindorff A."/>
            <person name="Hensen N."/>
            <person name="Bonometti L."/>
            <person name="Westerberg I."/>
            <person name="Brannstrom I.O."/>
            <person name="Guillou S."/>
            <person name="Cros-Aarteil S."/>
            <person name="Calhoun S."/>
            <person name="Haridas S."/>
            <person name="Kuo A."/>
            <person name="Mondo S."/>
            <person name="Pangilinan J."/>
            <person name="Riley R."/>
            <person name="Labutti K."/>
            <person name="Andreopoulos B."/>
            <person name="Lipzen A."/>
            <person name="Chen C."/>
            <person name="Yanf M."/>
            <person name="Daum C."/>
            <person name="Ng V."/>
            <person name="Clum A."/>
            <person name="Ohm R."/>
            <person name="Martin F."/>
            <person name="Silar P."/>
            <person name="Natvig D."/>
            <person name="Lalanne C."/>
            <person name="Gautier V."/>
            <person name="Ament-Velasquez S.L."/>
            <person name="Kruys A."/>
            <person name="Hutchinson M.I."/>
            <person name="Powell A.J."/>
            <person name="Barry K."/>
            <person name="Miller A.N."/>
            <person name="Grigoriev I.V."/>
            <person name="Debuchy R."/>
            <person name="Gladieux P."/>
            <person name="Thoren M.H."/>
            <person name="Johannesson H."/>
        </authorList>
    </citation>
    <scope>NUCLEOTIDE SEQUENCE</scope>
    <source>
        <strain evidence="2">CBS 103.79</strain>
    </source>
</reference>
<dbReference type="GO" id="GO:0050660">
    <property type="term" value="F:flavin adenine dinucleotide binding"/>
    <property type="evidence" value="ECO:0007669"/>
    <property type="project" value="TreeGrafter"/>
</dbReference>
<dbReference type="Pfam" id="PF01593">
    <property type="entry name" value="Amino_oxidase"/>
    <property type="match status" value="1"/>
</dbReference>
<dbReference type="Gene3D" id="3.90.660.10">
    <property type="match status" value="1"/>
</dbReference>
<comment type="caution">
    <text evidence="2">The sequence shown here is derived from an EMBL/GenBank/DDBJ whole genome shotgun (WGS) entry which is preliminary data.</text>
</comment>
<keyword evidence="3" id="KW-1185">Reference proteome</keyword>
<dbReference type="SUPFAM" id="SSF54373">
    <property type="entry name" value="FAD-linked reductases, C-terminal domain"/>
    <property type="match status" value="1"/>
</dbReference>
<proteinExistence type="predicted"/>
<evidence type="ECO:0000259" key="1">
    <source>
        <dbReference type="Pfam" id="PF01593"/>
    </source>
</evidence>
<organism evidence="2 3">
    <name type="scientific">Staphylotrichum tortipilum</name>
    <dbReference type="NCBI Taxonomy" id="2831512"/>
    <lineage>
        <taxon>Eukaryota</taxon>
        <taxon>Fungi</taxon>
        <taxon>Dikarya</taxon>
        <taxon>Ascomycota</taxon>
        <taxon>Pezizomycotina</taxon>
        <taxon>Sordariomycetes</taxon>
        <taxon>Sordariomycetidae</taxon>
        <taxon>Sordariales</taxon>
        <taxon>Chaetomiaceae</taxon>
        <taxon>Staphylotrichum</taxon>
    </lineage>
</organism>
<dbReference type="InterPro" id="IPR036188">
    <property type="entry name" value="FAD/NAD-bd_sf"/>
</dbReference>